<dbReference type="OrthoDB" id="5419821at2759"/>
<sequence length="756" mass="83100">MSEPELPELPELSELSEEEETALADAQNAASSQARRAIKAEKRDEDEYRLQRALRPPRATTYTAQALYEQIHSGDVNLEPEYQRDVVWTKEKQTGLIDSILRNFYIPPIIFVVNTDDAGNETKTCIDGKQRLTSIHRFMDGLIPHRDPSTNEKFWYQIDPSVHGGKKVPAARLLPPQYRKSFAGKQIVCVEYTDLTDSDEREIFQRVQLGMALTSAEKLHVIATPRAQFIRSLLNTHVSDDTLGDPKLPWDRSRGGDFRCISQAVFVMSKWTSSPLSGAGTLAQVEKWLTETGEGAAGSGRGARAKAKTTTGKGKRGPGRPRKTKPKPKAEDEDEDMEHEDEEDEEDQIEDGDYIDAPQVPEAFAKKVRDTYDLFVELTRDPKLKKPFVSYPKVSPIEMICIAILIFVHGVNAKSSEKLSPSELSAIIASMRAKVRLEHKDIRMNDRVGKFMIEFIRNVRKEDVPSLSASASAGKASATSGKRKRQLDGAVDEDEYDDNNDDNDDDKEYGVRSTRSRRKSTTRRKTEASPTQTRMKTKAQQPTPAPSMPSESASAGGKGGGGRRSLAALRDARNSISAPVPANPQSLPSPSPGEPNSNQPSRPASASTSTSTAVKTEPHSASLHSGLNSAQVPNPNNGAITPELMQHIIGLQMMGFSPMPPGMQHPQQHQLSQHHVQHQQPSHMGIPQMSQVPMMMPGVPMSQPGMGMPGHNAGPGPQRPGGIGMDTPISIAQMQQWMQTQQAQGQGQSQGQQGQK</sequence>
<feature type="compositionally biased region" description="Basic residues" evidence="1">
    <location>
        <begin position="514"/>
        <end position="523"/>
    </location>
</feature>
<feature type="compositionally biased region" description="Acidic residues" evidence="1">
    <location>
        <begin position="331"/>
        <end position="354"/>
    </location>
</feature>
<evidence type="ECO:0000256" key="1">
    <source>
        <dbReference type="SAM" id="MobiDB-lite"/>
    </source>
</evidence>
<comment type="caution">
    <text evidence="3">The sequence shown here is derived from an EMBL/GenBank/DDBJ whole genome shotgun (WGS) entry which is preliminary data.</text>
</comment>
<feature type="compositionally biased region" description="Polar residues" evidence="1">
    <location>
        <begin position="528"/>
        <end position="541"/>
    </location>
</feature>
<feature type="compositionally biased region" description="Basic residues" evidence="1">
    <location>
        <begin position="303"/>
        <end position="327"/>
    </location>
</feature>
<feature type="domain" description="GmrSD restriction endonucleases N-terminal" evidence="2">
    <location>
        <begin position="67"/>
        <end position="157"/>
    </location>
</feature>
<feature type="region of interest" description="Disordered" evidence="1">
    <location>
        <begin position="1"/>
        <end position="43"/>
    </location>
</feature>
<feature type="compositionally biased region" description="Low complexity" evidence="1">
    <location>
        <begin position="604"/>
        <end position="613"/>
    </location>
</feature>
<feature type="compositionally biased region" description="Low complexity" evidence="1">
    <location>
        <begin position="23"/>
        <end position="35"/>
    </location>
</feature>
<feature type="region of interest" description="Disordered" evidence="1">
    <location>
        <begin position="736"/>
        <end position="756"/>
    </location>
</feature>
<feature type="compositionally biased region" description="Polar residues" evidence="1">
    <location>
        <begin position="622"/>
        <end position="639"/>
    </location>
</feature>
<gene>
    <name evidence="3" type="ORF">D9758_008370</name>
</gene>
<accession>A0A8H5LN33</accession>
<evidence type="ECO:0000259" key="2">
    <source>
        <dbReference type="Pfam" id="PF03235"/>
    </source>
</evidence>
<evidence type="ECO:0000313" key="4">
    <source>
        <dbReference type="Proteomes" id="UP000559256"/>
    </source>
</evidence>
<feature type="compositionally biased region" description="Acidic residues" evidence="1">
    <location>
        <begin position="490"/>
        <end position="507"/>
    </location>
</feature>
<organism evidence="3 4">
    <name type="scientific">Tetrapyrgos nigripes</name>
    <dbReference type="NCBI Taxonomy" id="182062"/>
    <lineage>
        <taxon>Eukaryota</taxon>
        <taxon>Fungi</taxon>
        <taxon>Dikarya</taxon>
        <taxon>Basidiomycota</taxon>
        <taxon>Agaricomycotina</taxon>
        <taxon>Agaricomycetes</taxon>
        <taxon>Agaricomycetidae</taxon>
        <taxon>Agaricales</taxon>
        <taxon>Marasmiineae</taxon>
        <taxon>Marasmiaceae</taxon>
        <taxon>Tetrapyrgos</taxon>
    </lineage>
</organism>
<evidence type="ECO:0000313" key="3">
    <source>
        <dbReference type="EMBL" id="KAF5363203.1"/>
    </source>
</evidence>
<proteinExistence type="predicted"/>
<name>A0A8H5LN33_9AGAR</name>
<reference evidence="3 4" key="1">
    <citation type="journal article" date="2020" name="ISME J.">
        <title>Uncovering the hidden diversity of litter-decomposition mechanisms in mushroom-forming fungi.</title>
        <authorList>
            <person name="Floudas D."/>
            <person name="Bentzer J."/>
            <person name="Ahren D."/>
            <person name="Johansson T."/>
            <person name="Persson P."/>
            <person name="Tunlid A."/>
        </authorList>
    </citation>
    <scope>NUCLEOTIDE SEQUENCE [LARGE SCALE GENOMIC DNA]</scope>
    <source>
        <strain evidence="3 4">CBS 291.85</strain>
    </source>
</reference>
<feature type="region of interest" description="Disordered" evidence="1">
    <location>
        <begin position="293"/>
        <end position="356"/>
    </location>
</feature>
<dbReference type="PANTHER" id="PTHR39639">
    <property type="entry name" value="CHROMOSOME 16, WHOLE GENOME SHOTGUN SEQUENCE"/>
    <property type="match status" value="1"/>
</dbReference>
<dbReference type="PANTHER" id="PTHR39639:SF1">
    <property type="entry name" value="DUF262 DOMAIN-CONTAINING PROTEIN"/>
    <property type="match status" value="1"/>
</dbReference>
<keyword evidence="4" id="KW-1185">Reference proteome</keyword>
<protein>
    <recommendedName>
        <fullName evidence="2">GmrSD restriction endonucleases N-terminal domain-containing protein</fullName>
    </recommendedName>
</protein>
<dbReference type="EMBL" id="JAACJM010000034">
    <property type="protein sequence ID" value="KAF5363203.1"/>
    <property type="molecule type" value="Genomic_DNA"/>
</dbReference>
<dbReference type="AlphaFoldDB" id="A0A8H5LN33"/>
<feature type="region of interest" description="Disordered" evidence="1">
    <location>
        <begin position="466"/>
        <end position="640"/>
    </location>
</feature>
<dbReference type="Proteomes" id="UP000559256">
    <property type="component" value="Unassembled WGS sequence"/>
</dbReference>
<dbReference type="InterPro" id="IPR004919">
    <property type="entry name" value="GmrSD_N"/>
</dbReference>
<feature type="compositionally biased region" description="Low complexity" evidence="1">
    <location>
        <begin position="468"/>
        <end position="480"/>
    </location>
</feature>
<dbReference type="Pfam" id="PF03235">
    <property type="entry name" value="GmrSD_N"/>
    <property type="match status" value="1"/>
</dbReference>